<dbReference type="PROSITE" id="PS50887">
    <property type="entry name" value="GGDEF"/>
    <property type="match status" value="1"/>
</dbReference>
<dbReference type="PANTHER" id="PTHR45138:SF9">
    <property type="entry name" value="DIGUANYLATE CYCLASE DGCM-RELATED"/>
    <property type="match status" value="1"/>
</dbReference>
<feature type="transmembrane region" description="Helical" evidence="3">
    <location>
        <begin position="58"/>
        <end position="80"/>
    </location>
</feature>
<dbReference type="Pfam" id="PF00990">
    <property type="entry name" value="GGDEF"/>
    <property type="match status" value="1"/>
</dbReference>
<dbReference type="NCBIfam" id="TIGR00254">
    <property type="entry name" value="GGDEF"/>
    <property type="match status" value="1"/>
</dbReference>
<dbReference type="SMART" id="SM00267">
    <property type="entry name" value="GGDEF"/>
    <property type="match status" value="1"/>
</dbReference>
<feature type="transmembrane region" description="Helical" evidence="3">
    <location>
        <begin position="26"/>
        <end position="46"/>
    </location>
</feature>
<evidence type="ECO:0000313" key="6">
    <source>
        <dbReference type="Proteomes" id="UP001430193"/>
    </source>
</evidence>
<dbReference type="SUPFAM" id="SSF55073">
    <property type="entry name" value="Nucleotide cyclase"/>
    <property type="match status" value="1"/>
</dbReference>
<feature type="transmembrane region" description="Helical" evidence="3">
    <location>
        <begin position="86"/>
        <end position="106"/>
    </location>
</feature>
<dbReference type="InterPro" id="IPR050469">
    <property type="entry name" value="Diguanylate_Cyclase"/>
</dbReference>
<dbReference type="Gene3D" id="3.30.70.270">
    <property type="match status" value="1"/>
</dbReference>
<reference evidence="5" key="1">
    <citation type="submission" date="2020-10" db="EMBL/GenBank/DDBJ databases">
        <title>Phylogeny of dyella-like bacteria.</title>
        <authorList>
            <person name="Fu J."/>
        </authorList>
    </citation>
    <scope>NUCLEOTIDE SEQUENCE</scope>
    <source>
        <strain evidence="5">DHON07</strain>
    </source>
</reference>
<feature type="transmembrane region" description="Helical" evidence="3">
    <location>
        <begin position="184"/>
        <end position="204"/>
    </location>
</feature>
<evidence type="ECO:0000256" key="1">
    <source>
        <dbReference type="ARBA" id="ARBA00012528"/>
    </source>
</evidence>
<dbReference type="CDD" id="cd01949">
    <property type="entry name" value="GGDEF"/>
    <property type="match status" value="1"/>
</dbReference>
<evidence type="ECO:0000256" key="2">
    <source>
        <dbReference type="ARBA" id="ARBA00034247"/>
    </source>
</evidence>
<accession>A0ABS2KLB3</accession>
<comment type="caution">
    <text evidence="5">The sequence shown here is derived from an EMBL/GenBank/DDBJ whole genome shotgun (WGS) entry which is preliminary data.</text>
</comment>
<feature type="transmembrane region" description="Helical" evidence="3">
    <location>
        <begin position="118"/>
        <end position="137"/>
    </location>
</feature>
<protein>
    <recommendedName>
        <fullName evidence="1">diguanylate cyclase</fullName>
        <ecNumber evidence="1">2.7.7.65</ecNumber>
    </recommendedName>
</protein>
<feature type="transmembrane region" description="Helical" evidence="3">
    <location>
        <begin position="251"/>
        <end position="269"/>
    </location>
</feature>
<dbReference type="Proteomes" id="UP001430193">
    <property type="component" value="Unassembled WGS sequence"/>
</dbReference>
<keyword evidence="3" id="KW-0812">Transmembrane</keyword>
<dbReference type="InterPro" id="IPR000160">
    <property type="entry name" value="GGDEF_dom"/>
</dbReference>
<evidence type="ECO:0000259" key="4">
    <source>
        <dbReference type="PROSITE" id="PS50887"/>
    </source>
</evidence>
<keyword evidence="3" id="KW-1133">Transmembrane helix</keyword>
<keyword evidence="3" id="KW-0472">Membrane</keyword>
<dbReference type="EC" id="2.7.7.65" evidence="1"/>
<dbReference type="PANTHER" id="PTHR45138">
    <property type="entry name" value="REGULATORY COMPONENTS OF SENSORY TRANSDUCTION SYSTEM"/>
    <property type="match status" value="1"/>
</dbReference>
<gene>
    <name evidence="5" type="ORF">ISS99_19340</name>
</gene>
<feature type="transmembrane region" description="Helical" evidence="3">
    <location>
        <begin position="210"/>
        <end position="231"/>
    </location>
</feature>
<evidence type="ECO:0000313" key="5">
    <source>
        <dbReference type="EMBL" id="MBM7131683.1"/>
    </source>
</evidence>
<dbReference type="InterPro" id="IPR043128">
    <property type="entry name" value="Rev_trsase/Diguanyl_cyclase"/>
</dbReference>
<dbReference type="RefSeq" id="WP_204633240.1">
    <property type="nucleotide sequence ID" value="NZ_BSOC01000001.1"/>
</dbReference>
<sequence>MVWLLVLLLIIHPVLAYWTGHAQDVPPQLAMIAVQGTALWCVVAQYRRSPPLIRMPWLLLALAALMQVLWAIINLLTTLLGDKGGYLTAIGIVFSAMYMIPCMFMVTRSFGRDEPRAIAMLDLVLSCVVAVLLYRFITTLMSGPLAADPSSVYVVIYHADAVDFSLSAMTILRMFGARSFRWRFFYYAASTYLLTNAVVAYAYNRIELQGLPWWAGSMVDIPYVLLVMVIVRPPPRWLRAYHPSLVASQTIASFAPIILTMMVVLLGISVSRISFGIGVFTACASVLFYGLRMALIQSQHVDMQRAVDQSAWRLEQQVGRDPLTGIANRAAMDTRLREALAEGRRTGGFCSLLMIDIDFFKQYNDSLGHVAGDACLVKVACALSSSQLRARDLVARFGGEEFVVVLADTPPETALEVARRLMASIERLQIVHPRCPQGRITVSIGIATQTTDMHVDPLVLLEEADRALYAAKSQGRNCVEVAGENTRALPSSLSAFNANGGAAL</sequence>
<evidence type="ECO:0000256" key="3">
    <source>
        <dbReference type="SAM" id="Phobius"/>
    </source>
</evidence>
<keyword evidence="6" id="KW-1185">Reference proteome</keyword>
<feature type="transmembrane region" description="Helical" evidence="3">
    <location>
        <begin position="275"/>
        <end position="295"/>
    </location>
</feature>
<dbReference type="EMBL" id="JADIKF010000040">
    <property type="protein sequence ID" value="MBM7131683.1"/>
    <property type="molecule type" value="Genomic_DNA"/>
</dbReference>
<organism evidence="5 6">
    <name type="scientific">Dyella mobilis</name>
    <dbReference type="NCBI Taxonomy" id="1849582"/>
    <lineage>
        <taxon>Bacteria</taxon>
        <taxon>Pseudomonadati</taxon>
        <taxon>Pseudomonadota</taxon>
        <taxon>Gammaproteobacteria</taxon>
        <taxon>Lysobacterales</taxon>
        <taxon>Rhodanobacteraceae</taxon>
        <taxon>Dyella</taxon>
    </lineage>
</organism>
<dbReference type="InterPro" id="IPR029787">
    <property type="entry name" value="Nucleotide_cyclase"/>
</dbReference>
<comment type="catalytic activity">
    <reaction evidence="2">
        <text>2 GTP = 3',3'-c-di-GMP + 2 diphosphate</text>
        <dbReference type="Rhea" id="RHEA:24898"/>
        <dbReference type="ChEBI" id="CHEBI:33019"/>
        <dbReference type="ChEBI" id="CHEBI:37565"/>
        <dbReference type="ChEBI" id="CHEBI:58805"/>
        <dbReference type="EC" id="2.7.7.65"/>
    </reaction>
</comment>
<feature type="domain" description="GGDEF" evidence="4">
    <location>
        <begin position="348"/>
        <end position="484"/>
    </location>
</feature>
<name>A0ABS2KLB3_9GAMM</name>
<proteinExistence type="predicted"/>